<dbReference type="SUPFAM" id="SSF51316">
    <property type="entry name" value="Mss4-like"/>
    <property type="match status" value="1"/>
</dbReference>
<dbReference type="PANTHER" id="PTHR13276:SF0">
    <property type="entry name" value="GUANINE NUCLEOTIDE EXCHANGE FACTOR MSS4"/>
    <property type="match status" value="1"/>
</dbReference>
<dbReference type="Pfam" id="PF04421">
    <property type="entry name" value="Mss4"/>
    <property type="match status" value="1"/>
</dbReference>
<dbReference type="GO" id="GO:0016020">
    <property type="term" value="C:membrane"/>
    <property type="evidence" value="ECO:0007669"/>
    <property type="project" value="TreeGrafter"/>
</dbReference>
<dbReference type="GO" id="GO:0008270">
    <property type="term" value="F:zinc ion binding"/>
    <property type="evidence" value="ECO:0007669"/>
    <property type="project" value="TreeGrafter"/>
</dbReference>
<keyword evidence="3" id="KW-0653">Protein transport</keyword>
<organism evidence="4">
    <name type="scientific">Timema genevievae</name>
    <name type="common">Walking stick</name>
    <dbReference type="NCBI Taxonomy" id="629358"/>
    <lineage>
        <taxon>Eukaryota</taxon>
        <taxon>Metazoa</taxon>
        <taxon>Ecdysozoa</taxon>
        <taxon>Arthropoda</taxon>
        <taxon>Hexapoda</taxon>
        <taxon>Insecta</taxon>
        <taxon>Pterygota</taxon>
        <taxon>Neoptera</taxon>
        <taxon>Polyneoptera</taxon>
        <taxon>Phasmatodea</taxon>
        <taxon>Timematodea</taxon>
        <taxon>Timematoidea</taxon>
        <taxon>Timematidae</taxon>
        <taxon>Timema</taxon>
    </lineage>
</organism>
<dbReference type="InterPro" id="IPR011323">
    <property type="entry name" value="Mss4/transl-control_tumour"/>
</dbReference>
<dbReference type="FunFam" id="2.170.150.10:FF:000005">
    <property type="entry name" value="Guanine nucleotide exchange factor MSS4"/>
    <property type="match status" value="1"/>
</dbReference>
<evidence type="ECO:0000256" key="2">
    <source>
        <dbReference type="ARBA" id="ARBA00022658"/>
    </source>
</evidence>
<dbReference type="InterPro" id="IPR011057">
    <property type="entry name" value="Mss4-like_sf"/>
</dbReference>
<accession>A0A7R9PQV6</accession>
<keyword evidence="2" id="KW-0344">Guanine-nucleotide releasing factor</keyword>
<dbReference type="GO" id="GO:0005829">
    <property type="term" value="C:cytosol"/>
    <property type="evidence" value="ECO:0007669"/>
    <property type="project" value="TreeGrafter"/>
</dbReference>
<reference evidence="4" key="1">
    <citation type="submission" date="2020-11" db="EMBL/GenBank/DDBJ databases">
        <authorList>
            <person name="Tran Van P."/>
        </authorList>
    </citation>
    <scope>NUCLEOTIDE SEQUENCE</scope>
</reference>
<dbReference type="Gene3D" id="2.170.150.10">
    <property type="entry name" value="Metal Binding Protein, Guanine Nucleotide Exchange Factor, Chain A"/>
    <property type="match status" value="1"/>
</dbReference>
<name>A0A7R9PQV6_TIMGE</name>
<evidence type="ECO:0000256" key="3">
    <source>
        <dbReference type="ARBA" id="ARBA00022927"/>
    </source>
</evidence>
<evidence type="ECO:0000256" key="1">
    <source>
        <dbReference type="ARBA" id="ARBA00022448"/>
    </source>
</evidence>
<dbReference type="PANTHER" id="PTHR13276">
    <property type="entry name" value="GUANINE NUCLEOTIDE EXCHANGE FACTOR MSS4"/>
    <property type="match status" value="1"/>
</dbReference>
<dbReference type="PROSITE" id="PS51796">
    <property type="entry name" value="MSS4"/>
    <property type="match status" value="1"/>
</dbReference>
<protein>
    <recommendedName>
        <fullName evidence="5">RAB interacting factor</fullName>
    </recommendedName>
</protein>
<proteinExistence type="predicted"/>
<keyword evidence="1" id="KW-0813">Transport</keyword>
<dbReference type="EMBL" id="OE844126">
    <property type="protein sequence ID" value="CAD7604751.1"/>
    <property type="molecule type" value="Genomic_DNA"/>
</dbReference>
<dbReference type="GO" id="GO:0007264">
    <property type="term" value="P:small GTPase-mediated signal transduction"/>
    <property type="evidence" value="ECO:0007669"/>
    <property type="project" value="InterPro"/>
</dbReference>
<dbReference type="GO" id="GO:0015031">
    <property type="term" value="P:protein transport"/>
    <property type="evidence" value="ECO:0007669"/>
    <property type="project" value="UniProtKB-KW"/>
</dbReference>
<dbReference type="GO" id="GO:0006892">
    <property type="term" value="P:post-Golgi vesicle-mediated transport"/>
    <property type="evidence" value="ECO:0007669"/>
    <property type="project" value="TreeGrafter"/>
</dbReference>
<evidence type="ECO:0000313" key="4">
    <source>
        <dbReference type="EMBL" id="CAD7604751.1"/>
    </source>
</evidence>
<evidence type="ECO:0008006" key="5">
    <source>
        <dbReference type="Google" id="ProtNLM"/>
    </source>
</evidence>
<gene>
    <name evidence="4" type="ORF">TGEB3V08_LOCUS9251</name>
</gene>
<dbReference type="GO" id="GO:0005085">
    <property type="term" value="F:guanyl-nucleotide exchange factor activity"/>
    <property type="evidence" value="ECO:0007669"/>
    <property type="project" value="UniProtKB-KW"/>
</dbReference>
<dbReference type="InterPro" id="IPR007515">
    <property type="entry name" value="Mss4"/>
</dbReference>
<sequence>MDVRGIIVKAMSLNVCERVVKAPTQTPWSVRNRCHSIRLLWLQSPYLFNKMAGKVSTTFPLQEEVQDGKNKRQVRCQRCPSTILSPGTAVYKQVEFPLPHMKKDSSPMKGSEEELIKDYWLVEDMYSFENVGFSHSVGGVKYLACADCEVGPIGWFDTAAKISYVALSRVLHGHG</sequence>
<dbReference type="AlphaFoldDB" id="A0A7R9PQV6"/>